<sequence length="98" mass="10386">MHDTTLAAYLNMMTKRVGKHVSAEPSAVASKCTEQQKRRGGGSGELARGGDTVLELLICEERLPPVHSLLRVSAERQRLWATSGGLGGAIQSSGLLEG</sequence>
<feature type="region of interest" description="Disordered" evidence="1">
    <location>
        <begin position="21"/>
        <end position="48"/>
    </location>
</feature>
<evidence type="ECO:0000256" key="1">
    <source>
        <dbReference type="SAM" id="MobiDB-lite"/>
    </source>
</evidence>
<accession>A0AAV7TVD4</accession>
<reference evidence="2" key="1">
    <citation type="journal article" date="2022" name="bioRxiv">
        <title>Sequencing and chromosome-scale assembly of the giantPleurodeles waltlgenome.</title>
        <authorList>
            <person name="Brown T."/>
            <person name="Elewa A."/>
            <person name="Iarovenko S."/>
            <person name="Subramanian E."/>
            <person name="Araus A.J."/>
            <person name="Petzold A."/>
            <person name="Susuki M."/>
            <person name="Suzuki K.-i.T."/>
            <person name="Hayashi T."/>
            <person name="Toyoda A."/>
            <person name="Oliveira C."/>
            <person name="Osipova E."/>
            <person name="Leigh N.D."/>
            <person name="Simon A."/>
            <person name="Yun M.H."/>
        </authorList>
    </citation>
    <scope>NUCLEOTIDE SEQUENCE</scope>
    <source>
        <strain evidence="2">20211129_DDA</strain>
        <tissue evidence="2">Liver</tissue>
    </source>
</reference>
<gene>
    <name evidence="2" type="ORF">NDU88_005627</name>
</gene>
<dbReference type="AlphaFoldDB" id="A0AAV7TVD4"/>
<organism evidence="2 3">
    <name type="scientific">Pleurodeles waltl</name>
    <name type="common">Iberian ribbed newt</name>
    <dbReference type="NCBI Taxonomy" id="8319"/>
    <lineage>
        <taxon>Eukaryota</taxon>
        <taxon>Metazoa</taxon>
        <taxon>Chordata</taxon>
        <taxon>Craniata</taxon>
        <taxon>Vertebrata</taxon>
        <taxon>Euteleostomi</taxon>
        <taxon>Amphibia</taxon>
        <taxon>Batrachia</taxon>
        <taxon>Caudata</taxon>
        <taxon>Salamandroidea</taxon>
        <taxon>Salamandridae</taxon>
        <taxon>Pleurodelinae</taxon>
        <taxon>Pleurodeles</taxon>
    </lineage>
</organism>
<evidence type="ECO:0000313" key="2">
    <source>
        <dbReference type="EMBL" id="KAJ1180406.1"/>
    </source>
</evidence>
<keyword evidence="3" id="KW-1185">Reference proteome</keyword>
<proteinExistence type="predicted"/>
<dbReference type="EMBL" id="JANPWB010000006">
    <property type="protein sequence ID" value="KAJ1180406.1"/>
    <property type="molecule type" value="Genomic_DNA"/>
</dbReference>
<name>A0AAV7TVD4_PLEWA</name>
<dbReference type="Proteomes" id="UP001066276">
    <property type="component" value="Chromosome 3_2"/>
</dbReference>
<protein>
    <submittedName>
        <fullName evidence="2">Uncharacterized protein</fullName>
    </submittedName>
</protein>
<comment type="caution">
    <text evidence="2">The sequence shown here is derived from an EMBL/GenBank/DDBJ whole genome shotgun (WGS) entry which is preliminary data.</text>
</comment>
<evidence type="ECO:0000313" key="3">
    <source>
        <dbReference type="Proteomes" id="UP001066276"/>
    </source>
</evidence>